<dbReference type="Pfam" id="PF02826">
    <property type="entry name" value="2-Hacid_dh_C"/>
    <property type="match status" value="1"/>
</dbReference>
<comment type="similarity">
    <text evidence="5">Belongs to the D-isomer specific 2-hydroxyacid dehydrogenase family.</text>
</comment>
<dbReference type="InterPro" id="IPR006139">
    <property type="entry name" value="D-isomer_2_OHA_DH_cat_dom"/>
</dbReference>
<keyword evidence="3" id="KW-0520">NAD</keyword>
<dbReference type="SUPFAM" id="SSF52283">
    <property type="entry name" value="Formate/glycerate dehydrogenase catalytic domain-like"/>
    <property type="match status" value="1"/>
</dbReference>
<feature type="domain" description="D-isomer specific 2-hydroxyacid dehydrogenase catalytic" evidence="6">
    <location>
        <begin position="60"/>
        <end position="331"/>
    </location>
</feature>
<gene>
    <name evidence="8" type="ORF">LITE_LOCUS16186</name>
</gene>
<accession>A0AAV0JVU4</accession>
<dbReference type="InterPro" id="IPR050223">
    <property type="entry name" value="D-isomer_2-hydroxyacid_DH"/>
</dbReference>
<feature type="domain" description="D-isomer specific 2-hydroxyacid dehydrogenase NAD-binding" evidence="7">
    <location>
        <begin position="127"/>
        <end position="300"/>
    </location>
</feature>
<dbReference type="InterPro" id="IPR006140">
    <property type="entry name" value="D-isomer_DH_NAD-bd"/>
</dbReference>
<dbReference type="InterPro" id="IPR036291">
    <property type="entry name" value="NAD(P)-bd_dom_sf"/>
</dbReference>
<evidence type="ECO:0000313" key="9">
    <source>
        <dbReference type="Proteomes" id="UP001154282"/>
    </source>
</evidence>
<dbReference type="GO" id="GO:0051287">
    <property type="term" value="F:NAD binding"/>
    <property type="evidence" value="ECO:0007669"/>
    <property type="project" value="InterPro"/>
</dbReference>
<keyword evidence="9" id="KW-1185">Reference proteome</keyword>
<dbReference type="EC" id="1.1.1.79" evidence="4"/>
<dbReference type="AlphaFoldDB" id="A0AAV0JVU4"/>
<sequence length="333" mass="35309">MAVTGTNQSPPALSATAHDGDDSLPVVLIHRFPTFTGSLFPSLPTHFRLLDLLTTDASNLQSASAILCVGPPPPVTPEFLDRFPSLKIVVCSSVGVDHVDLPECRQRGIVVTNAGSAFAEDVADYAVALLIDVLRRVSAADRYVRAGSWPVKGDYPLGSKVSGKRVGILGLGRIGSAIATRLAAFGCQIRYSSRKEKPSLPFPFYKTALDLAANSDVLIACCALTDETFHVINGEVMTVLGKQGVIINVGRGSLVDEKELVEFLLRGDLGGAGLDVFEDEPHVPKELFALDNVVLSPHSAVVTPESIGTLQDVVIGNLKAFFAGQPLISPVID</sequence>
<keyword evidence="2 5" id="KW-0560">Oxidoreductase</keyword>
<dbReference type="Gene3D" id="3.40.50.720">
    <property type="entry name" value="NAD(P)-binding Rossmann-like Domain"/>
    <property type="match status" value="2"/>
</dbReference>
<evidence type="ECO:0000259" key="7">
    <source>
        <dbReference type="Pfam" id="PF02826"/>
    </source>
</evidence>
<proteinExistence type="inferred from homology"/>
<dbReference type="FunFam" id="3.40.50.720:FF:000213">
    <property type="entry name" value="Putative 2-hydroxyacid dehydrogenase"/>
    <property type="match status" value="1"/>
</dbReference>
<dbReference type="SUPFAM" id="SSF51735">
    <property type="entry name" value="NAD(P)-binding Rossmann-fold domains"/>
    <property type="match status" value="1"/>
</dbReference>
<dbReference type="CDD" id="cd12156">
    <property type="entry name" value="HPPR"/>
    <property type="match status" value="1"/>
</dbReference>
<protein>
    <recommendedName>
        <fullName evidence="4">glyoxylate reductase (NADP(+))</fullName>
        <ecNumber evidence="4">1.1.1.79</ecNumber>
    </recommendedName>
</protein>
<comment type="caution">
    <text evidence="8">The sequence shown here is derived from an EMBL/GenBank/DDBJ whole genome shotgun (WGS) entry which is preliminary data.</text>
</comment>
<evidence type="ECO:0000256" key="5">
    <source>
        <dbReference type="RuleBase" id="RU003719"/>
    </source>
</evidence>
<evidence type="ECO:0000256" key="2">
    <source>
        <dbReference type="ARBA" id="ARBA00023002"/>
    </source>
</evidence>
<evidence type="ECO:0000313" key="8">
    <source>
        <dbReference type="EMBL" id="CAI0414102.1"/>
    </source>
</evidence>
<evidence type="ECO:0000256" key="1">
    <source>
        <dbReference type="ARBA" id="ARBA00022857"/>
    </source>
</evidence>
<evidence type="ECO:0000256" key="4">
    <source>
        <dbReference type="ARBA" id="ARBA00066661"/>
    </source>
</evidence>
<name>A0AAV0JVU4_9ROSI</name>
<reference evidence="8" key="1">
    <citation type="submission" date="2022-08" db="EMBL/GenBank/DDBJ databases">
        <authorList>
            <person name="Gutierrez-Valencia J."/>
        </authorList>
    </citation>
    <scope>NUCLEOTIDE SEQUENCE</scope>
</reference>
<dbReference type="Proteomes" id="UP001154282">
    <property type="component" value="Unassembled WGS sequence"/>
</dbReference>
<dbReference type="EMBL" id="CAMGYJ010000005">
    <property type="protein sequence ID" value="CAI0414102.1"/>
    <property type="molecule type" value="Genomic_DNA"/>
</dbReference>
<dbReference type="GO" id="GO:0030267">
    <property type="term" value="F:glyoxylate reductase (NADPH) activity"/>
    <property type="evidence" value="ECO:0007669"/>
    <property type="project" value="UniProtKB-EC"/>
</dbReference>
<dbReference type="Pfam" id="PF00389">
    <property type="entry name" value="2-Hacid_dh"/>
    <property type="match status" value="1"/>
</dbReference>
<evidence type="ECO:0000259" key="6">
    <source>
        <dbReference type="Pfam" id="PF00389"/>
    </source>
</evidence>
<dbReference type="GO" id="GO:0016618">
    <property type="term" value="F:hydroxypyruvate reductase [NAD(P)H] activity"/>
    <property type="evidence" value="ECO:0007669"/>
    <property type="project" value="UniProtKB-ARBA"/>
</dbReference>
<dbReference type="GO" id="GO:0005829">
    <property type="term" value="C:cytosol"/>
    <property type="evidence" value="ECO:0007669"/>
    <property type="project" value="TreeGrafter"/>
</dbReference>
<dbReference type="PANTHER" id="PTHR10996:SF268">
    <property type="entry name" value="GLYOXYLATE_HYDROXYPYRUVATE REDUCTASE HPR3"/>
    <property type="match status" value="1"/>
</dbReference>
<organism evidence="8 9">
    <name type="scientific">Linum tenue</name>
    <dbReference type="NCBI Taxonomy" id="586396"/>
    <lineage>
        <taxon>Eukaryota</taxon>
        <taxon>Viridiplantae</taxon>
        <taxon>Streptophyta</taxon>
        <taxon>Embryophyta</taxon>
        <taxon>Tracheophyta</taxon>
        <taxon>Spermatophyta</taxon>
        <taxon>Magnoliopsida</taxon>
        <taxon>eudicotyledons</taxon>
        <taxon>Gunneridae</taxon>
        <taxon>Pentapetalae</taxon>
        <taxon>rosids</taxon>
        <taxon>fabids</taxon>
        <taxon>Malpighiales</taxon>
        <taxon>Linaceae</taxon>
        <taxon>Linum</taxon>
    </lineage>
</organism>
<evidence type="ECO:0000256" key="3">
    <source>
        <dbReference type="ARBA" id="ARBA00023027"/>
    </source>
</evidence>
<keyword evidence="1" id="KW-0521">NADP</keyword>
<dbReference type="PANTHER" id="PTHR10996">
    <property type="entry name" value="2-HYDROXYACID DEHYDROGENASE-RELATED"/>
    <property type="match status" value="1"/>
</dbReference>
<dbReference type="GO" id="GO:0009853">
    <property type="term" value="P:photorespiration"/>
    <property type="evidence" value="ECO:0007669"/>
    <property type="project" value="UniProtKB-ARBA"/>
</dbReference>